<feature type="domain" description="Enoyl reductase (ER)" evidence="2">
    <location>
        <begin position="20"/>
        <end position="334"/>
    </location>
</feature>
<dbReference type="InterPro" id="IPR036291">
    <property type="entry name" value="NAD(P)-bd_dom_sf"/>
</dbReference>
<organism evidence="3 4">
    <name type="scientific">Amycolatopsis panacis</name>
    <dbReference type="NCBI Taxonomy" id="2340917"/>
    <lineage>
        <taxon>Bacteria</taxon>
        <taxon>Bacillati</taxon>
        <taxon>Actinomycetota</taxon>
        <taxon>Actinomycetes</taxon>
        <taxon>Pseudonocardiales</taxon>
        <taxon>Pseudonocardiaceae</taxon>
        <taxon>Amycolatopsis</taxon>
    </lineage>
</organism>
<dbReference type="OrthoDB" id="9805663at2"/>
<dbReference type="PANTHER" id="PTHR43205">
    <property type="entry name" value="PROSTAGLANDIN REDUCTASE"/>
    <property type="match status" value="1"/>
</dbReference>
<dbReference type="GO" id="GO:0016628">
    <property type="term" value="F:oxidoreductase activity, acting on the CH-CH group of donors, NAD or NADP as acceptor"/>
    <property type="evidence" value="ECO:0007669"/>
    <property type="project" value="InterPro"/>
</dbReference>
<dbReference type="FunFam" id="3.40.50.720:FF:000121">
    <property type="entry name" value="Prostaglandin reductase 2"/>
    <property type="match status" value="1"/>
</dbReference>
<dbReference type="InterPro" id="IPR045010">
    <property type="entry name" value="MDR_fam"/>
</dbReference>
<dbReference type="Gene3D" id="3.90.180.10">
    <property type="entry name" value="Medium-chain alcohol dehydrogenases, catalytic domain"/>
    <property type="match status" value="1"/>
</dbReference>
<dbReference type="SMART" id="SM00829">
    <property type="entry name" value="PKS_ER"/>
    <property type="match status" value="1"/>
</dbReference>
<dbReference type="CDD" id="cd05288">
    <property type="entry name" value="PGDH"/>
    <property type="match status" value="1"/>
</dbReference>
<sequence length="350" mass="37267">MTHTTAVVLASRPSGAPVPGNLRLEVRKVPAVQEGQALLRTIYLSLDPYMRGRMNAGRSYAKPVGIGEVMEGGTVCEVLESASPLVTPGDIVLAHCGWQTHAVEDARLLRRIDPGKAPISTALGVLGMPAFAAYVGLTEIGRPRPGETLVVAAAAGPVGSMVGQIARLHGARTVGIAGGPRKVTWLKELGFDVAIDHRSPGFADDLSAAVPHGIDIYFENVGGAVWDAVFDHLNDFARVPVCGLISQYNQTNPPAGPDRLPLLMNAINTKRLLVRGFTQRDFVATHYERFQSDVSGWLAGGSLKYREDFVDGIENAAEAFFGLLQGKNFGKLIVRVSDDPTSTAPASHGE</sequence>
<evidence type="ECO:0000259" key="2">
    <source>
        <dbReference type="SMART" id="SM00829"/>
    </source>
</evidence>
<evidence type="ECO:0000313" key="4">
    <source>
        <dbReference type="Proteomes" id="UP000285112"/>
    </source>
</evidence>
<dbReference type="SUPFAM" id="SSF51735">
    <property type="entry name" value="NAD(P)-binding Rossmann-fold domains"/>
    <property type="match status" value="1"/>
</dbReference>
<dbReference type="InterPro" id="IPR011032">
    <property type="entry name" value="GroES-like_sf"/>
</dbReference>
<dbReference type="RefSeq" id="WP_120021632.1">
    <property type="nucleotide sequence ID" value="NZ_QZFV01000021.1"/>
</dbReference>
<evidence type="ECO:0000256" key="1">
    <source>
        <dbReference type="ARBA" id="ARBA00023002"/>
    </source>
</evidence>
<dbReference type="SUPFAM" id="SSF50129">
    <property type="entry name" value="GroES-like"/>
    <property type="match status" value="2"/>
</dbReference>
<gene>
    <name evidence="3" type="ORF">D5S19_02165</name>
</gene>
<comment type="caution">
    <text evidence="3">The sequence shown here is derived from an EMBL/GenBank/DDBJ whole genome shotgun (WGS) entry which is preliminary data.</text>
</comment>
<dbReference type="Pfam" id="PF00107">
    <property type="entry name" value="ADH_zinc_N"/>
    <property type="match status" value="1"/>
</dbReference>
<name>A0A419IB68_9PSEU</name>
<evidence type="ECO:0000313" key="3">
    <source>
        <dbReference type="EMBL" id="RJQ91291.1"/>
    </source>
</evidence>
<dbReference type="Gene3D" id="3.40.50.720">
    <property type="entry name" value="NAD(P)-binding Rossmann-like Domain"/>
    <property type="match status" value="1"/>
</dbReference>
<dbReference type="InterPro" id="IPR013149">
    <property type="entry name" value="ADH-like_C"/>
</dbReference>
<dbReference type="AlphaFoldDB" id="A0A419IB68"/>
<dbReference type="InterPro" id="IPR020843">
    <property type="entry name" value="ER"/>
</dbReference>
<dbReference type="Proteomes" id="UP000285112">
    <property type="component" value="Unassembled WGS sequence"/>
</dbReference>
<reference evidence="3 4" key="1">
    <citation type="submission" date="2018-09" db="EMBL/GenBank/DDBJ databases">
        <title>YIM PH 21725 draft genome.</title>
        <authorList>
            <person name="Miao C."/>
        </authorList>
    </citation>
    <scope>NUCLEOTIDE SEQUENCE [LARGE SCALE GENOMIC DNA]</scope>
    <source>
        <strain evidence="4">YIM PH21725</strain>
    </source>
</reference>
<keyword evidence="4" id="KW-1185">Reference proteome</keyword>
<keyword evidence="1" id="KW-0560">Oxidoreductase</keyword>
<protein>
    <submittedName>
        <fullName evidence="3">NADP-dependent oxidoreductase</fullName>
    </submittedName>
</protein>
<accession>A0A419IB68</accession>
<dbReference type="PANTHER" id="PTHR43205:SF7">
    <property type="entry name" value="PROSTAGLANDIN REDUCTASE 1"/>
    <property type="match status" value="1"/>
</dbReference>
<proteinExistence type="predicted"/>
<dbReference type="EMBL" id="QZFV01000021">
    <property type="protein sequence ID" value="RJQ91291.1"/>
    <property type="molecule type" value="Genomic_DNA"/>
</dbReference>
<dbReference type="Pfam" id="PF16884">
    <property type="entry name" value="ADH_N_2"/>
    <property type="match status" value="1"/>
</dbReference>
<dbReference type="InterPro" id="IPR041694">
    <property type="entry name" value="ADH_N_2"/>
</dbReference>